<dbReference type="EMBL" id="REGN01007514">
    <property type="protein sequence ID" value="RNA06033.1"/>
    <property type="molecule type" value="Genomic_DNA"/>
</dbReference>
<reference evidence="1 2" key="1">
    <citation type="journal article" date="2018" name="Sci. Rep.">
        <title>Genomic signatures of local adaptation to the degree of environmental predictability in rotifers.</title>
        <authorList>
            <person name="Franch-Gras L."/>
            <person name="Hahn C."/>
            <person name="Garcia-Roger E.M."/>
            <person name="Carmona M.J."/>
            <person name="Serra M."/>
            <person name="Gomez A."/>
        </authorList>
    </citation>
    <scope>NUCLEOTIDE SEQUENCE [LARGE SCALE GENOMIC DNA]</scope>
    <source>
        <strain evidence="1">HYR1</strain>
    </source>
</reference>
<dbReference type="Proteomes" id="UP000276133">
    <property type="component" value="Unassembled WGS sequence"/>
</dbReference>
<proteinExistence type="predicted"/>
<dbReference type="AlphaFoldDB" id="A0A3M7Q441"/>
<comment type="caution">
    <text evidence="1">The sequence shown here is derived from an EMBL/GenBank/DDBJ whole genome shotgun (WGS) entry which is preliminary data.</text>
</comment>
<name>A0A3M7Q441_BRAPC</name>
<gene>
    <name evidence="1" type="ORF">BpHYR1_004952</name>
</gene>
<evidence type="ECO:0000313" key="1">
    <source>
        <dbReference type="EMBL" id="RNA06033.1"/>
    </source>
</evidence>
<protein>
    <submittedName>
        <fullName evidence="1">Uncharacterized protein</fullName>
    </submittedName>
</protein>
<organism evidence="1 2">
    <name type="scientific">Brachionus plicatilis</name>
    <name type="common">Marine rotifer</name>
    <name type="synonym">Brachionus muelleri</name>
    <dbReference type="NCBI Taxonomy" id="10195"/>
    <lineage>
        <taxon>Eukaryota</taxon>
        <taxon>Metazoa</taxon>
        <taxon>Spiralia</taxon>
        <taxon>Gnathifera</taxon>
        <taxon>Rotifera</taxon>
        <taxon>Eurotatoria</taxon>
        <taxon>Monogononta</taxon>
        <taxon>Pseudotrocha</taxon>
        <taxon>Ploima</taxon>
        <taxon>Brachionidae</taxon>
        <taxon>Brachionus</taxon>
    </lineage>
</organism>
<keyword evidence="2" id="KW-1185">Reference proteome</keyword>
<sequence>MEFFFVVLKDQSKHLSNMFILPFQTVINFFYRIEKTLITTKQGSLSFLAKGERSSAPVPLSFAISKTCSPFGQ</sequence>
<evidence type="ECO:0000313" key="2">
    <source>
        <dbReference type="Proteomes" id="UP000276133"/>
    </source>
</evidence>
<accession>A0A3M7Q441</accession>